<evidence type="ECO:0000256" key="5">
    <source>
        <dbReference type="ARBA" id="ARBA00035648"/>
    </source>
</evidence>
<protein>
    <recommendedName>
        <fullName evidence="10">YicC-like family, N-terminal region</fullName>
    </recommendedName>
</protein>
<dbReference type="InterPro" id="IPR013527">
    <property type="entry name" value="YicC-like_N"/>
</dbReference>
<keyword evidence="2" id="KW-0540">Nuclease</keyword>
<dbReference type="Proteomes" id="UP000320496">
    <property type="component" value="Chromosome"/>
</dbReference>
<sequence>MTGFGEGSSANDRLAVSVEVRSVNNRHLKITTRCPDAYLTLESEVEKIVRRSITRGTVTVHVRIDRLAGQSPYALDVDAVSHYWTQLRQVADKLHVAPPADLSPLLALPGVVSEDSSRTLTPEDGKLVHDALETALATLGEFRVREGKAMRDELEQQCLTIQNLTEGIRDRAPQIVDAYRTKLLERVNELLRSSNMDITDADIVREVSLFADRCDITEELTRLHCHIDQFRGTLDSEASMGRRLEFLCQELFREINTIGSKANDVEIAHTVVDVKASIEKIREIVQNVE</sequence>
<name>A0A517Z9A2_9PLAN</name>
<proteinExistence type="inferred from homology"/>
<accession>A0A517Z9A2</accession>
<evidence type="ECO:0000259" key="6">
    <source>
        <dbReference type="Pfam" id="PF03755"/>
    </source>
</evidence>
<comment type="cofactor">
    <cofactor evidence="1">
        <name>a divalent metal cation</name>
        <dbReference type="ChEBI" id="CHEBI:60240"/>
    </cofactor>
</comment>
<feature type="domain" description="Endoribonuclease YicC-like N-terminal" evidence="6">
    <location>
        <begin position="1"/>
        <end position="151"/>
    </location>
</feature>
<keyword evidence="3" id="KW-0255">Endonuclease</keyword>
<dbReference type="EMBL" id="CP036275">
    <property type="protein sequence ID" value="QDU39021.1"/>
    <property type="molecule type" value="Genomic_DNA"/>
</dbReference>
<evidence type="ECO:0000256" key="2">
    <source>
        <dbReference type="ARBA" id="ARBA00022722"/>
    </source>
</evidence>
<gene>
    <name evidence="8" type="ORF">Mal4_33540</name>
</gene>
<evidence type="ECO:0008006" key="10">
    <source>
        <dbReference type="Google" id="ProtNLM"/>
    </source>
</evidence>
<feature type="domain" description="Endoribonuclease YicC-like C-terminal" evidence="7">
    <location>
        <begin position="168"/>
        <end position="289"/>
    </location>
</feature>
<dbReference type="Pfam" id="PF03755">
    <property type="entry name" value="YicC-like_N"/>
    <property type="match status" value="1"/>
</dbReference>
<dbReference type="PANTHER" id="PTHR30636">
    <property type="entry name" value="UPF0701 PROTEIN YICC"/>
    <property type="match status" value="1"/>
</dbReference>
<organism evidence="8 9">
    <name type="scientific">Maioricimonas rarisocia</name>
    <dbReference type="NCBI Taxonomy" id="2528026"/>
    <lineage>
        <taxon>Bacteria</taxon>
        <taxon>Pseudomonadati</taxon>
        <taxon>Planctomycetota</taxon>
        <taxon>Planctomycetia</taxon>
        <taxon>Planctomycetales</taxon>
        <taxon>Planctomycetaceae</taxon>
        <taxon>Maioricimonas</taxon>
    </lineage>
</organism>
<dbReference type="InterPro" id="IPR005229">
    <property type="entry name" value="YicC/YloC-like"/>
</dbReference>
<dbReference type="GO" id="GO:0004521">
    <property type="term" value="F:RNA endonuclease activity"/>
    <property type="evidence" value="ECO:0007669"/>
    <property type="project" value="InterPro"/>
</dbReference>
<reference evidence="8 9" key="1">
    <citation type="submission" date="2019-02" db="EMBL/GenBank/DDBJ databases">
        <title>Deep-cultivation of Planctomycetes and their phenomic and genomic characterization uncovers novel biology.</title>
        <authorList>
            <person name="Wiegand S."/>
            <person name="Jogler M."/>
            <person name="Boedeker C."/>
            <person name="Pinto D."/>
            <person name="Vollmers J."/>
            <person name="Rivas-Marin E."/>
            <person name="Kohn T."/>
            <person name="Peeters S.H."/>
            <person name="Heuer A."/>
            <person name="Rast P."/>
            <person name="Oberbeckmann S."/>
            <person name="Bunk B."/>
            <person name="Jeske O."/>
            <person name="Meyerdierks A."/>
            <person name="Storesund J.E."/>
            <person name="Kallscheuer N."/>
            <person name="Luecker S."/>
            <person name="Lage O.M."/>
            <person name="Pohl T."/>
            <person name="Merkel B.J."/>
            <person name="Hornburger P."/>
            <person name="Mueller R.-W."/>
            <person name="Bruemmer F."/>
            <person name="Labrenz M."/>
            <person name="Spormann A.M."/>
            <person name="Op den Camp H."/>
            <person name="Overmann J."/>
            <person name="Amann R."/>
            <person name="Jetten M.S.M."/>
            <person name="Mascher T."/>
            <person name="Medema M.H."/>
            <person name="Devos D.P."/>
            <person name="Kaster A.-K."/>
            <person name="Ovreas L."/>
            <person name="Rohde M."/>
            <person name="Galperin M.Y."/>
            <person name="Jogler C."/>
        </authorList>
    </citation>
    <scope>NUCLEOTIDE SEQUENCE [LARGE SCALE GENOMIC DNA]</scope>
    <source>
        <strain evidence="8 9">Mal4</strain>
    </source>
</reference>
<keyword evidence="4" id="KW-0378">Hydrolase</keyword>
<dbReference type="NCBIfam" id="TIGR00255">
    <property type="entry name" value="YicC/YloC family endoribonuclease"/>
    <property type="match status" value="1"/>
</dbReference>
<evidence type="ECO:0000259" key="7">
    <source>
        <dbReference type="Pfam" id="PF08340"/>
    </source>
</evidence>
<dbReference type="GO" id="GO:0016787">
    <property type="term" value="F:hydrolase activity"/>
    <property type="evidence" value="ECO:0007669"/>
    <property type="project" value="UniProtKB-KW"/>
</dbReference>
<dbReference type="AlphaFoldDB" id="A0A517Z9A2"/>
<evidence type="ECO:0000256" key="3">
    <source>
        <dbReference type="ARBA" id="ARBA00022759"/>
    </source>
</evidence>
<keyword evidence="9" id="KW-1185">Reference proteome</keyword>
<dbReference type="PANTHER" id="PTHR30636:SF3">
    <property type="entry name" value="UPF0701 PROTEIN YICC"/>
    <property type="match status" value="1"/>
</dbReference>
<dbReference type="InterPro" id="IPR013551">
    <property type="entry name" value="YicC-like_C"/>
</dbReference>
<dbReference type="KEGG" id="mri:Mal4_33540"/>
<evidence type="ECO:0000313" key="8">
    <source>
        <dbReference type="EMBL" id="QDU39021.1"/>
    </source>
</evidence>
<evidence type="ECO:0000256" key="4">
    <source>
        <dbReference type="ARBA" id="ARBA00022801"/>
    </source>
</evidence>
<evidence type="ECO:0000313" key="9">
    <source>
        <dbReference type="Proteomes" id="UP000320496"/>
    </source>
</evidence>
<dbReference type="Pfam" id="PF08340">
    <property type="entry name" value="YicC-like_C"/>
    <property type="match status" value="1"/>
</dbReference>
<evidence type="ECO:0000256" key="1">
    <source>
        <dbReference type="ARBA" id="ARBA00001968"/>
    </source>
</evidence>
<comment type="similarity">
    <text evidence="5">Belongs to the YicC/YloC family.</text>
</comment>